<dbReference type="Gene3D" id="3.30.70.100">
    <property type="match status" value="1"/>
</dbReference>
<proteinExistence type="predicted"/>
<dbReference type="RefSeq" id="WP_208149843.1">
    <property type="nucleotide sequence ID" value="NZ_JAGETV010000013.1"/>
</dbReference>
<protein>
    <submittedName>
        <fullName evidence="2">Antibiotic biosynthesis monooxygenase</fullName>
    </submittedName>
</protein>
<keyword evidence="2" id="KW-0560">Oxidoreductase</keyword>
<name>A0ABS3Q5G0_9GAMM</name>
<evidence type="ECO:0000313" key="3">
    <source>
        <dbReference type="Proteomes" id="UP000664835"/>
    </source>
</evidence>
<feature type="domain" description="ABM" evidence="1">
    <location>
        <begin position="5"/>
        <end position="103"/>
    </location>
</feature>
<dbReference type="InterPro" id="IPR011008">
    <property type="entry name" value="Dimeric_a/b-barrel"/>
</dbReference>
<evidence type="ECO:0000313" key="2">
    <source>
        <dbReference type="EMBL" id="MBO1927542.1"/>
    </source>
</evidence>
<keyword evidence="3" id="KW-1185">Reference proteome</keyword>
<dbReference type="InterPro" id="IPR007138">
    <property type="entry name" value="ABM_dom"/>
</dbReference>
<dbReference type="GO" id="GO:0004497">
    <property type="term" value="F:monooxygenase activity"/>
    <property type="evidence" value="ECO:0007669"/>
    <property type="project" value="UniProtKB-KW"/>
</dbReference>
<sequence length="106" mass="12292">MSSKVYCIAEFLPKAGQEQALFEVLRALEPQTLREDGCIQYRVTRQIASSFAEGTGFPIVFNEIWQDMNAFEEHCQKDYIVNFFEQQCLAENGLAEKWNVRVFSDQ</sequence>
<keyword evidence="2" id="KW-0503">Monooxygenase</keyword>
<dbReference type="Proteomes" id="UP000664835">
    <property type="component" value="Unassembled WGS sequence"/>
</dbReference>
<evidence type="ECO:0000259" key="1">
    <source>
        <dbReference type="PROSITE" id="PS51725"/>
    </source>
</evidence>
<dbReference type="PROSITE" id="PS51725">
    <property type="entry name" value="ABM"/>
    <property type="match status" value="1"/>
</dbReference>
<dbReference type="SUPFAM" id="SSF54909">
    <property type="entry name" value="Dimeric alpha+beta barrel"/>
    <property type="match status" value="1"/>
</dbReference>
<accession>A0ABS3Q5G0</accession>
<comment type="caution">
    <text evidence="2">The sequence shown here is derived from an EMBL/GenBank/DDBJ whole genome shotgun (WGS) entry which is preliminary data.</text>
</comment>
<dbReference type="EMBL" id="JAGETV010000013">
    <property type="protein sequence ID" value="MBO1927542.1"/>
    <property type="molecule type" value="Genomic_DNA"/>
</dbReference>
<organism evidence="2 3">
    <name type="scientific">Thiomicrorhabdus marina</name>
    <dbReference type="NCBI Taxonomy" id="2818442"/>
    <lineage>
        <taxon>Bacteria</taxon>
        <taxon>Pseudomonadati</taxon>
        <taxon>Pseudomonadota</taxon>
        <taxon>Gammaproteobacteria</taxon>
        <taxon>Thiotrichales</taxon>
        <taxon>Piscirickettsiaceae</taxon>
        <taxon>Thiomicrorhabdus</taxon>
    </lineage>
</organism>
<reference evidence="2 3" key="1">
    <citation type="submission" date="2021-03" db="EMBL/GenBank/DDBJ databases">
        <title>Thiomicrorhabdus sp.nov.,novel sulfur-oxidizing bacteria isolated from coastal sediment.</title>
        <authorList>
            <person name="Liu X."/>
        </authorList>
    </citation>
    <scope>NUCLEOTIDE SEQUENCE [LARGE SCALE GENOMIC DNA]</scope>
    <source>
        <strain evidence="2 3">6S2-11</strain>
    </source>
</reference>
<gene>
    <name evidence="2" type="ORF">J3998_08115</name>
</gene>
<dbReference type="Pfam" id="PF03992">
    <property type="entry name" value="ABM"/>
    <property type="match status" value="1"/>
</dbReference>